<keyword evidence="1" id="KW-1133">Transmembrane helix</keyword>
<accession>A0A143PUK6</accession>
<proteinExistence type="predicted"/>
<dbReference type="EMBL" id="CP015136">
    <property type="protein sequence ID" value="AMY11750.1"/>
    <property type="molecule type" value="Genomic_DNA"/>
</dbReference>
<dbReference type="KEGG" id="abac:LuPra_05012"/>
<gene>
    <name evidence="3" type="ORF">LuPra_05012</name>
</gene>
<keyword evidence="4" id="KW-1185">Reference proteome</keyword>
<dbReference type="Pfam" id="PF01970">
    <property type="entry name" value="TctA"/>
    <property type="match status" value="1"/>
</dbReference>
<dbReference type="RefSeq" id="WP_157899633.1">
    <property type="nucleotide sequence ID" value="NZ_CP015136.1"/>
</dbReference>
<feature type="transmembrane region" description="Helical" evidence="1">
    <location>
        <begin position="353"/>
        <end position="376"/>
    </location>
</feature>
<feature type="transmembrane region" description="Helical" evidence="1">
    <location>
        <begin position="168"/>
        <end position="186"/>
    </location>
</feature>
<evidence type="ECO:0000259" key="2">
    <source>
        <dbReference type="Pfam" id="PF01970"/>
    </source>
</evidence>
<feature type="transmembrane region" description="Helical" evidence="1">
    <location>
        <begin position="299"/>
        <end position="322"/>
    </location>
</feature>
<feature type="domain" description="DUF112" evidence="2">
    <location>
        <begin position="19"/>
        <end position="437"/>
    </location>
</feature>
<feature type="transmembrane region" description="Helical" evidence="1">
    <location>
        <begin position="112"/>
        <end position="133"/>
    </location>
</feature>
<feature type="transmembrane region" description="Helical" evidence="1">
    <location>
        <begin position="58"/>
        <end position="79"/>
    </location>
</feature>
<feature type="transmembrane region" description="Helical" evidence="1">
    <location>
        <begin position="463"/>
        <end position="485"/>
    </location>
</feature>
<feature type="transmembrane region" description="Helical" evidence="1">
    <location>
        <begin position="388"/>
        <end position="406"/>
    </location>
</feature>
<feature type="transmembrane region" description="Helical" evidence="1">
    <location>
        <begin position="20"/>
        <end position="46"/>
    </location>
</feature>
<dbReference type="PATRIC" id="fig|1813736.3.peg.5269"/>
<feature type="transmembrane region" description="Helical" evidence="1">
    <location>
        <begin position="145"/>
        <end position="162"/>
    </location>
</feature>
<name>A0A143PUK6_LUTPR</name>
<reference evidence="4" key="2">
    <citation type="submission" date="2016-04" db="EMBL/GenBank/DDBJ databases">
        <title>First Complete Genome Sequence of a Subdivision 6 Acidobacterium.</title>
        <authorList>
            <person name="Huang S."/>
            <person name="Vieira S."/>
            <person name="Bunk B."/>
            <person name="Riedel T."/>
            <person name="Sproeer C."/>
            <person name="Overmann J."/>
        </authorList>
    </citation>
    <scope>NUCLEOTIDE SEQUENCE [LARGE SCALE GENOMIC DNA]</scope>
    <source>
        <strain evidence="4">DSM 100886 HEG_-6_39</strain>
    </source>
</reference>
<protein>
    <submittedName>
        <fullName evidence="3">Tripartite tricarboxylate transporter TctA family protein</fullName>
    </submittedName>
</protein>
<keyword evidence="1" id="KW-0812">Transmembrane</keyword>
<feature type="transmembrane region" description="Helical" evidence="1">
    <location>
        <begin position="412"/>
        <end position="442"/>
    </location>
</feature>
<dbReference type="PANTHER" id="PTHR35342:SF5">
    <property type="entry name" value="TRICARBOXYLIC TRANSPORT PROTEIN"/>
    <property type="match status" value="1"/>
</dbReference>
<dbReference type="Proteomes" id="UP000076079">
    <property type="component" value="Chromosome"/>
</dbReference>
<dbReference type="PANTHER" id="PTHR35342">
    <property type="entry name" value="TRICARBOXYLIC TRANSPORT PROTEIN"/>
    <property type="match status" value="1"/>
</dbReference>
<feature type="transmembrane region" description="Helical" evidence="1">
    <location>
        <begin position="258"/>
        <end position="278"/>
    </location>
</feature>
<evidence type="ECO:0000256" key="1">
    <source>
        <dbReference type="SAM" id="Phobius"/>
    </source>
</evidence>
<reference evidence="3 4" key="1">
    <citation type="journal article" date="2016" name="Genome Announc.">
        <title>First Complete Genome Sequence of a Subdivision 6 Acidobacterium Strain.</title>
        <authorList>
            <person name="Huang S."/>
            <person name="Vieira S."/>
            <person name="Bunk B."/>
            <person name="Riedel T."/>
            <person name="Sproer C."/>
            <person name="Overmann J."/>
        </authorList>
    </citation>
    <scope>NUCLEOTIDE SEQUENCE [LARGE SCALE GENOMIC DNA]</scope>
    <source>
        <strain evidence="4">DSM 100886 HEG_-6_39</strain>
    </source>
</reference>
<keyword evidence="1" id="KW-0472">Membrane</keyword>
<evidence type="ECO:0000313" key="4">
    <source>
        <dbReference type="Proteomes" id="UP000076079"/>
    </source>
</evidence>
<dbReference type="STRING" id="1855912.LuPra_05012"/>
<sequence length="504" mass="52361">MPGDPMLLLAPMLSPDAWLYVLIGVCLGVLFGSLPGFTATMGLAVLTPFTFWVKPDQAMAMLLGLLVSAIFSGGVPAILLNTPGTPASIAMTWDGHPLARQGRAGLALGLNAIGAFLGIFLSLVVLLIAALPLSRLALRFGPAEYFAVAVFGLSTIVGVSGGSMLKGLATGLLGLLLAVVGLDAITGYPRFTFGQPELLDGVSFIPVMVGLFGIAEVFTQMVNAPRQQLDGSTQTTNMLPTREEARPLWMHGLRGSLMGIWIGIMPAAGADVGAILAWDQSRRFSKTPEKFGKGSLEGLIAATTGANAGIGGSLVTTLALGIPGDSAGAVLIGALLMHGLQPGPLLFRNRPDLVATIVALVFMASLVTLVWGLLGARVLAKILKIKDQYLWGTVLAVALGGSYALNQSTGDVWTALIGGVLGFLLRQQGFPMGPLVLALILGPMAESNLRRALALSEGSMATFVTRPISLLFLALGALTLLWPLFSKGGDSRLPDSSVPDSDTL</sequence>
<evidence type="ECO:0000313" key="3">
    <source>
        <dbReference type="EMBL" id="AMY11750.1"/>
    </source>
</evidence>
<dbReference type="OrthoDB" id="9781349at2"/>
<dbReference type="InterPro" id="IPR002823">
    <property type="entry name" value="DUF112_TM"/>
</dbReference>
<organism evidence="3 4">
    <name type="scientific">Luteitalea pratensis</name>
    <dbReference type="NCBI Taxonomy" id="1855912"/>
    <lineage>
        <taxon>Bacteria</taxon>
        <taxon>Pseudomonadati</taxon>
        <taxon>Acidobacteriota</taxon>
        <taxon>Vicinamibacteria</taxon>
        <taxon>Vicinamibacterales</taxon>
        <taxon>Vicinamibacteraceae</taxon>
        <taxon>Luteitalea</taxon>
    </lineage>
</organism>
<dbReference type="AlphaFoldDB" id="A0A143PUK6"/>